<feature type="domain" description="Plasmid pRiA4b Orf3-like" evidence="2">
    <location>
        <begin position="309"/>
        <end position="477"/>
    </location>
</feature>
<dbReference type="Proteomes" id="UP000199651">
    <property type="component" value="Unassembled WGS sequence"/>
</dbReference>
<dbReference type="PANTHER" id="PTHR41878">
    <property type="entry name" value="LEXA REPRESSOR-RELATED"/>
    <property type="match status" value="1"/>
</dbReference>
<reference evidence="4" key="1">
    <citation type="submission" date="2016-10" db="EMBL/GenBank/DDBJ databases">
        <authorList>
            <person name="Varghese N."/>
            <person name="Submissions S."/>
        </authorList>
    </citation>
    <scope>NUCLEOTIDE SEQUENCE [LARGE SCALE GENOMIC DNA]</scope>
    <source>
        <strain evidence="4">IBRC-M 10655</strain>
    </source>
</reference>
<evidence type="ECO:0000259" key="2">
    <source>
        <dbReference type="Pfam" id="PF07929"/>
    </source>
</evidence>
<dbReference type="OrthoDB" id="9816539at2"/>
<name>A0A1H0WJS2_9PSEU</name>
<dbReference type="AlphaFoldDB" id="A0A1H0WJS2"/>
<sequence length="488" mass="51931">MSPVSRGRKRKNKGKGTRPAVLWSGEPEPCDCPACTTLELDGPVLDSLIAGGADLFDAEDPIDAELFGAGMTAVGGADPVAFGEALVEGLIPDIEARSGAGAVALLAALGSVSDEPVTRAAWLAADRLIESGSPKPGWVDDLRAPVTATECWVFEPGEGDTVLAALFRRAGRSHGVVIAVDEFDCGEASEIFLVDGEGIPRMLAMIESEHSREPLDSAEFRWRVEAALDARAVHDEEDAAAGKEPVEINEDGPPYAVLAAIVRARMKALPAPDKPKPPHSEADPGPVMPRPKPPKLLKKRTKAAGPAPVYQLKVGLRGAKPPIWRRLEVPADIPLPRLHQVIQIAFDWDDSHLHVFETPFGDFGNADPEVGHQSSRSVTLEQVAPGAGSKLGYLYDFGDAWDHEIVVEKVLEPGKAGTLPRCTGGRRAAPPEDCGGMWGYADLLEILADPTHADHADRIDWLGLDEAADFDAAAFSASEVNEGLSGLR</sequence>
<proteinExistence type="predicted"/>
<evidence type="ECO:0000313" key="3">
    <source>
        <dbReference type="EMBL" id="SDP90999.1"/>
    </source>
</evidence>
<dbReference type="Pfam" id="PF07929">
    <property type="entry name" value="PRiA4_ORF3"/>
    <property type="match status" value="1"/>
</dbReference>
<organism evidence="3 4">
    <name type="scientific">Actinokineospora alba</name>
    <dbReference type="NCBI Taxonomy" id="504798"/>
    <lineage>
        <taxon>Bacteria</taxon>
        <taxon>Bacillati</taxon>
        <taxon>Actinomycetota</taxon>
        <taxon>Actinomycetes</taxon>
        <taxon>Pseudonocardiales</taxon>
        <taxon>Pseudonocardiaceae</taxon>
        <taxon>Actinokineospora</taxon>
    </lineage>
</organism>
<dbReference type="RefSeq" id="WP_091384152.1">
    <property type="nucleotide sequence ID" value="NZ_FNDV01000001.1"/>
</dbReference>
<dbReference type="EMBL" id="FNJB01000022">
    <property type="protein sequence ID" value="SDP90999.1"/>
    <property type="molecule type" value="Genomic_DNA"/>
</dbReference>
<dbReference type="Gene3D" id="3.10.290.30">
    <property type="entry name" value="MM3350-like"/>
    <property type="match status" value="1"/>
</dbReference>
<gene>
    <name evidence="3" type="ORF">SAMN05192558_12268</name>
</gene>
<dbReference type="SUPFAM" id="SSF159941">
    <property type="entry name" value="MM3350-like"/>
    <property type="match status" value="1"/>
</dbReference>
<protein>
    <submittedName>
        <fullName evidence="3">PRiA4b ORF-3-like protein</fullName>
    </submittedName>
</protein>
<evidence type="ECO:0000256" key="1">
    <source>
        <dbReference type="SAM" id="MobiDB-lite"/>
    </source>
</evidence>
<dbReference type="InterPro" id="IPR012912">
    <property type="entry name" value="Plasmid_pRiA4b_Orf3-like"/>
</dbReference>
<keyword evidence="4" id="KW-1185">Reference proteome</keyword>
<dbReference type="PANTHER" id="PTHR41878:SF1">
    <property type="entry name" value="TNPR PROTEIN"/>
    <property type="match status" value="1"/>
</dbReference>
<accession>A0A1H0WJS2</accession>
<feature type="compositionally biased region" description="Basic residues" evidence="1">
    <location>
        <begin position="292"/>
        <end position="302"/>
    </location>
</feature>
<feature type="region of interest" description="Disordered" evidence="1">
    <location>
        <begin position="269"/>
        <end position="303"/>
    </location>
</feature>
<evidence type="ECO:0000313" key="4">
    <source>
        <dbReference type="Proteomes" id="UP000199651"/>
    </source>
</evidence>
<feature type="compositionally biased region" description="Basic and acidic residues" evidence="1">
    <location>
        <begin position="273"/>
        <end position="282"/>
    </location>
</feature>
<feature type="region of interest" description="Disordered" evidence="1">
    <location>
        <begin position="1"/>
        <end position="22"/>
    </location>
</feature>
<dbReference type="STRING" id="504798.SAMN05421871_101731"/>
<feature type="compositionally biased region" description="Basic residues" evidence="1">
    <location>
        <begin position="1"/>
        <end position="16"/>
    </location>
</feature>
<dbReference type="InterPro" id="IPR024047">
    <property type="entry name" value="MM3350-like_sf"/>
</dbReference>